<proteinExistence type="inferred from homology"/>
<feature type="transmembrane region" description="Helical" evidence="7">
    <location>
        <begin position="106"/>
        <end position="125"/>
    </location>
</feature>
<organism evidence="10 11">
    <name type="scientific">Streptomyces lonegramiae</name>
    <dbReference type="NCBI Taxonomy" id="3075524"/>
    <lineage>
        <taxon>Bacteria</taxon>
        <taxon>Bacillati</taxon>
        <taxon>Actinomycetota</taxon>
        <taxon>Actinomycetes</taxon>
        <taxon>Kitasatosporales</taxon>
        <taxon>Streptomycetaceae</taxon>
        <taxon>Streptomyces</taxon>
    </lineage>
</organism>
<dbReference type="RefSeq" id="WP_311722232.1">
    <property type="nucleotide sequence ID" value="NZ_JAVRFD010000001.1"/>
</dbReference>
<evidence type="ECO:0000256" key="4">
    <source>
        <dbReference type="ARBA" id="ARBA00022692"/>
    </source>
</evidence>
<name>A0ABU2X7P7_9ACTN</name>
<keyword evidence="5 7" id="KW-1133">Transmembrane helix</keyword>
<dbReference type="PANTHER" id="PTHR30193:SF1">
    <property type="entry name" value="ABC TRANSPORTER PERMEASE PROTEIN YESP-RELATED"/>
    <property type="match status" value="1"/>
</dbReference>
<dbReference type="InterPro" id="IPR000515">
    <property type="entry name" value="MetI-like"/>
</dbReference>
<evidence type="ECO:0000313" key="11">
    <source>
        <dbReference type="Proteomes" id="UP001180754"/>
    </source>
</evidence>
<evidence type="ECO:0000256" key="5">
    <source>
        <dbReference type="ARBA" id="ARBA00022989"/>
    </source>
</evidence>
<protein>
    <submittedName>
        <fullName evidence="10">Sugar ABC transporter permease</fullName>
    </submittedName>
</protein>
<reference evidence="10" key="1">
    <citation type="submission" date="2024-05" db="EMBL/GenBank/DDBJ databases">
        <title>30 novel species of actinomycetes from the DSMZ collection.</title>
        <authorList>
            <person name="Nouioui I."/>
        </authorList>
    </citation>
    <scope>NUCLEOTIDE SEQUENCE</scope>
    <source>
        <strain evidence="10">DSM 41529</strain>
    </source>
</reference>
<keyword evidence="6 7" id="KW-0472">Membrane</keyword>
<dbReference type="PROSITE" id="PS50928">
    <property type="entry name" value="ABC_TM1"/>
    <property type="match status" value="1"/>
</dbReference>
<dbReference type="EMBL" id="JAVRFD010000001">
    <property type="protein sequence ID" value="MDT0541944.1"/>
    <property type="molecule type" value="Genomic_DNA"/>
</dbReference>
<feature type="transmembrane region" description="Helical" evidence="7">
    <location>
        <begin position="185"/>
        <end position="209"/>
    </location>
</feature>
<gene>
    <name evidence="10" type="ORF">RND15_04315</name>
</gene>
<keyword evidence="11" id="KW-1185">Reference proteome</keyword>
<comment type="caution">
    <text evidence="10">The sequence shown here is derived from an EMBL/GenBank/DDBJ whole genome shotgun (WGS) entry which is preliminary data.</text>
</comment>
<evidence type="ECO:0000256" key="2">
    <source>
        <dbReference type="ARBA" id="ARBA00022448"/>
    </source>
</evidence>
<evidence type="ECO:0000259" key="9">
    <source>
        <dbReference type="PROSITE" id="PS50928"/>
    </source>
</evidence>
<dbReference type="CDD" id="cd06261">
    <property type="entry name" value="TM_PBP2"/>
    <property type="match status" value="1"/>
</dbReference>
<feature type="compositionally biased region" description="Low complexity" evidence="8">
    <location>
        <begin position="8"/>
        <end position="25"/>
    </location>
</feature>
<evidence type="ECO:0000256" key="6">
    <source>
        <dbReference type="ARBA" id="ARBA00023136"/>
    </source>
</evidence>
<feature type="transmembrane region" description="Helical" evidence="7">
    <location>
        <begin position="292"/>
        <end position="314"/>
    </location>
</feature>
<comment type="subcellular location">
    <subcellularLocation>
        <location evidence="1 7">Cell membrane</location>
        <topology evidence="1 7">Multi-pass membrane protein</topology>
    </subcellularLocation>
</comment>
<sequence length="329" mass="35835">MAQQALKRGAVAASAAPGPRAAKAPPGGGGRRHRYGERPGIAYLFLSPWVLGALLLTLGPMLYSLYLSFTAYDLFTSPRWIGLENYRRLFTDDDRFLTSVWVTLKYVLIATPLKLGAALGVALLLNRTSRAQGFYRAAFYAPSLLGASVAVALVWRVIFDNGGPVDKAASAFGLHAGGWTTDPQYALLAIVLLTVWQFGAPMVIFLAGLKQIPRSLYDAAAVDGAGWWRSFRSITVPMLSPVILFNLVLETIHSFQAFTSAFVVSGGRGGPSDSTLFYTLYLYQSGFVEYRMGYASAMAWLLLIAIAVVTAVLFRTSRAWVFYSGGEER</sequence>
<evidence type="ECO:0000256" key="8">
    <source>
        <dbReference type="SAM" id="MobiDB-lite"/>
    </source>
</evidence>
<feature type="transmembrane region" description="Helical" evidence="7">
    <location>
        <begin position="137"/>
        <end position="158"/>
    </location>
</feature>
<dbReference type="InterPro" id="IPR035906">
    <property type="entry name" value="MetI-like_sf"/>
</dbReference>
<feature type="transmembrane region" description="Helical" evidence="7">
    <location>
        <begin position="230"/>
        <end position="249"/>
    </location>
</feature>
<keyword evidence="3" id="KW-1003">Cell membrane</keyword>
<accession>A0ABU2X7P7</accession>
<dbReference type="SUPFAM" id="SSF161098">
    <property type="entry name" value="MetI-like"/>
    <property type="match status" value="1"/>
</dbReference>
<keyword evidence="2 7" id="KW-0813">Transport</keyword>
<evidence type="ECO:0000256" key="7">
    <source>
        <dbReference type="RuleBase" id="RU363032"/>
    </source>
</evidence>
<dbReference type="SUPFAM" id="SSF160964">
    <property type="entry name" value="MalF N-terminal region-like"/>
    <property type="match status" value="1"/>
</dbReference>
<feature type="region of interest" description="Disordered" evidence="8">
    <location>
        <begin position="1"/>
        <end position="32"/>
    </location>
</feature>
<dbReference type="Gene3D" id="1.10.3720.10">
    <property type="entry name" value="MetI-like"/>
    <property type="match status" value="1"/>
</dbReference>
<evidence type="ECO:0000256" key="3">
    <source>
        <dbReference type="ARBA" id="ARBA00022475"/>
    </source>
</evidence>
<dbReference type="Proteomes" id="UP001180754">
    <property type="component" value="Unassembled WGS sequence"/>
</dbReference>
<comment type="similarity">
    <text evidence="7">Belongs to the binding-protein-dependent transport system permease family.</text>
</comment>
<dbReference type="PANTHER" id="PTHR30193">
    <property type="entry name" value="ABC TRANSPORTER PERMEASE PROTEIN"/>
    <property type="match status" value="1"/>
</dbReference>
<evidence type="ECO:0000256" key="1">
    <source>
        <dbReference type="ARBA" id="ARBA00004651"/>
    </source>
</evidence>
<keyword evidence="4 7" id="KW-0812">Transmembrane</keyword>
<dbReference type="Pfam" id="PF00528">
    <property type="entry name" value="BPD_transp_1"/>
    <property type="match status" value="1"/>
</dbReference>
<feature type="domain" description="ABC transmembrane type-1" evidence="9">
    <location>
        <begin position="100"/>
        <end position="313"/>
    </location>
</feature>
<dbReference type="InterPro" id="IPR051393">
    <property type="entry name" value="ABC_transporter_permease"/>
</dbReference>
<feature type="transmembrane region" description="Helical" evidence="7">
    <location>
        <begin position="41"/>
        <end position="66"/>
    </location>
</feature>
<evidence type="ECO:0000313" key="10">
    <source>
        <dbReference type="EMBL" id="MDT0541944.1"/>
    </source>
</evidence>